<sequence>MCPAALFSTAEFHRLGFAGAVVPVAERFHVVVAAARGAQVDIPAGWASAWWVLQGSLGVQAPAFQGEVAKGRLLAWQDGPLRLSAPGKVGAIGIAGPAHLWARRLRDQPGGSDRLLMPWQVRPGRELRRLMLRVARLSRHGQPRNEAALGALVAAVHESQAPVRIYLDACSGRTRQRREQVLLRLMRVRHLITFGRPARLDLTSLAEVANYSPTHLIRLYREVFGETPLEHANRLRVLRSWALVRDTRMPIGDISEVIGFESKSAFCRSFKANFGTTTSQVRRAGAA</sequence>
<dbReference type="EMBL" id="BMKC01000002">
    <property type="protein sequence ID" value="GGA81737.1"/>
    <property type="molecule type" value="Genomic_DNA"/>
</dbReference>
<keyword evidence="2" id="KW-0238">DNA-binding</keyword>
<reference evidence="6" key="1">
    <citation type="journal article" date="2019" name="Int. J. Syst. Evol. Microbiol.">
        <title>The Global Catalogue of Microorganisms (GCM) 10K type strain sequencing project: providing services to taxonomists for standard genome sequencing and annotation.</title>
        <authorList>
            <consortium name="The Broad Institute Genomics Platform"/>
            <consortium name="The Broad Institute Genome Sequencing Center for Infectious Disease"/>
            <person name="Wu L."/>
            <person name="Ma J."/>
        </authorList>
    </citation>
    <scope>NUCLEOTIDE SEQUENCE [LARGE SCALE GENOMIC DNA]</scope>
    <source>
        <strain evidence="6">CGMCC 1.15905</strain>
    </source>
</reference>
<evidence type="ECO:0000256" key="3">
    <source>
        <dbReference type="ARBA" id="ARBA00023163"/>
    </source>
</evidence>
<keyword evidence="1" id="KW-0805">Transcription regulation</keyword>
<dbReference type="RefSeq" id="WP_188663733.1">
    <property type="nucleotide sequence ID" value="NZ_BMKC01000002.1"/>
</dbReference>
<proteinExistence type="predicted"/>
<gene>
    <name evidence="5" type="ORF">GCM10011521_20090</name>
</gene>
<dbReference type="SMART" id="SM00342">
    <property type="entry name" value="HTH_ARAC"/>
    <property type="match status" value="1"/>
</dbReference>
<name>A0ABQ1HLW0_9GAMM</name>
<dbReference type="Proteomes" id="UP000623419">
    <property type="component" value="Unassembled WGS sequence"/>
</dbReference>
<evidence type="ECO:0000313" key="5">
    <source>
        <dbReference type="EMBL" id="GGA81737.1"/>
    </source>
</evidence>
<evidence type="ECO:0000256" key="2">
    <source>
        <dbReference type="ARBA" id="ARBA00023125"/>
    </source>
</evidence>
<accession>A0ABQ1HLW0</accession>
<keyword evidence="3" id="KW-0804">Transcription</keyword>
<dbReference type="PROSITE" id="PS01124">
    <property type="entry name" value="HTH_ARAC_FAMILY_2"/>
    <property type="match status" value="1"/>
</dbReference>
<organism evidence="5 6">
    <name type="scientific">Arenimonas soli</name>
    <dbReference type="NCBI Taxonomy" id="2269504"/>
    <lineage>
        <taxon>Bacteria</taxon>
        <taxon>Pseudomonadati</taxon>
        <taxon>Pseudomonadota</taxon>
        <taxon>Gammaproteobacteria</taxon>
        <taxon>Lysobacterales</taxon>
        <taxon>Lysobacteraceae</taxon>
        <taxon>Arenimonas</taxon>
    </lineage>
</organism>
<dbReference type="InterPro" id="IPR018060">
    <property type="entry name" value="HTH_AraC"/>
</dbReference>
<dbReference type="Gene3D" id="1.10.10.60">
    <property type="entry name" value="Homeodomain-like"/>
    <property type="match status" value="2"/>
</dbReference>
<evidence type="ECO:0000256" key="1">
    <source>
        <dbReference type="ARBA" id="ARBA00023015"/>
    </source>
</evidence>
<evidence type="ECO:0000313" key="6">
    <source>
        <dbReference type="Proteomes" id="UP000623419"/>
    </source>
</evidence>
<keyword evidence="6" id="KW-1185">Reference proteome</keyword>
<evidence type="ECO:0000259" key="4">
    <source>
        <dbReference type="PROSITE" id="PS01124"/>
    </source>
</evidence>
<dbReference type="PANTHER" id="PTHR43280:SF2">
    <property type="entry name" value="HTH-TYPE TRANSCRIPTIONAL REGULATOR EXSA"/>
    <property type="match status" value="1"/>
</dbReference>
<protein>
    <recommendedName>
        <fullName evidence="4">HTH araC/xylS-type domain-containing protein</fullName>
    </recommendedName>
</protein>
<dbReference type="Pfam" id="PF12833">
    <property type="entry name" value="HTH_18"/>
    <property type="match status" value="1"/>
</dbReference>
<dbReference type="SUPFAM" id="SSF46689">
    <property type="entry name" value="Homeodomain-like"/>
    <property type="match status" value="2"/>
</dbReference>
<dbReference type="InterPro" id="IPR009057">
    <property type="entry name" value="Homeodomain-like_sf"/>
</dbReference>
<comment type="caution">
    <text evidence="5">The sequence shown here is derived from an EMBL/GenBank/DDBJ whole genome shotgun (WGS) entry which is preliminary data.</text>
</comment>
<feature type="domain" description="HTH araC/xylS-type" evidence="4">
    <location>
        <begin position="186"/>
        <end position="284"/>
    </location>
</feature>
<dbReference type="PANTHER" id="PTHR43280">
    <property type="entry name" value="ARAC-FAMILY TRANSCRIPTIONAL REGULATOR"/>
    <property type="match status" value="1"/>
</dbReference>